<feature type="domain" description="EamA" evidence="7">
    <location>
        <begin position="165"/>
        <end position="300"/>
    </location>
</feature>
<dbReference type="OrthoDB" id="5186724at2"/>
<dbReference type="GO" id="GO:0005886">
    <property type="term" value="C:plasma membrane"/>
    <property type="evidence" value="ECO:0007669"/>
    <property type="project" value="UniProtKB-SubCell"/>
</dbReference>
<feature type="transmembrane region" description="Helical" evidence="6">
    <location>
        <begin position="226"/>
        <end position="247"/>
    </location>
</feature>
<feature type="transmembrane region" description="Helical" evidence="6">
    <location>
        <begin position="108"/>
        <end position="127"/>
    </location>
</feature>
<evidence type="ECO:0000256" key="4">
    <source>
        <dbReference type="ARBA" id="ARBA00022989"/>
    </source>
</evidence>
<reference evidence="8 9" key="1">
    <citation type="submission" date="2017-03" db="EMBL/GenBank/DDBJ databases">
        <authorList>
            <person name="Afonso C.L."/>
            <person name="Miller P.J."/>
            <person name="Scott M.A."/>
            <person name="Spackman E."/>
            <person name="Goraichik I."/>
            <person name="Dimitrov K.M."/>
            <person name="Suarez D.L."/>
            <person name="Swayne D.E."/>
        </authorList>
    </citation>
    <scope>NUCLEOTIDE SEQUENCE [LARGE SCALE GENOMIC DNA]</scope>
    <source>
        <strain evidence="8">PRJEB14757</strain>
    </source>
</reference>
<evidence type="ECO:0000256" key="6">
    <source>
        <dbReference type="SAM" id="Phobius"/>
    </source>
</evidence>
<feature type="transmembrane region" description="Helical" evidence="6">
    <location>
        <begin position="139"/>
        <end position="161"/>
    </location>
</feature>
<name>A0A1W1H8H5_9BACT</name>
<gene>
    <name evidence="8" type="ORF">MTBBW1_150005</name>
</gene>
<feature type="transmembrane region" description="Helical" evidence="6">
    <location>
        <begin position="283"/>
        <end position="300"/>
    </location>
</feature>
<evidence type="ECO:0000256" key="1">
    <source>
        <dbReference type="ARBA" id="ARBA00004651"/>
    </source>
</evidence>
<dbReference type="Pfam" id="PF00892">
    <property type="entry name" value="EamA"/>
    <property type="match status" value="2"/>
</dbReference>
<keyword evidence="9" id="KW-1185">Reference proteome</keyword>
<dbReference type="AlphaFoldDB" id="A0A1W1H8H5"/>
<comment type="subcellular location">
    <subcellularLocation>
        <location evidence="1">Cell membrane</location>
        <topology evidence="1">Multi-pass membrane protein</topology>
    </subcellularLocation>
</comment>
<feature type="transmembrane region" description="Helical" evidence="6">
    <location>
        <begin position="45"/>
        <end position="67"/>
    </location>
</feature>
<dbReference type="InterPro" id="IPR037185">
    <property type="entry name" value="EmrE-like"/>
</dbReference>
<dbReference type="SUPFAM" id="SSF103481">
    <property type="entry name" value="Multidrug resistance efflux transporter EmrE"/>
    <property type="match status" value="2"/>
</dbReference>
<dbReference type="PANTHER" id="PTHR32322">
    <property type="entry name" value="INNER MEMBRANE TRANSPORTER"/>
    <property type="match status" value="1"/>
</dbReference>
<evidence type="ECO:0000256" key="5">
    <source>
        <dbReference type="ARBA" id="ARBA00023136"/>
    </source>
</evidence>
<keyword evidence="2" id="KW-1003">Cell membrane</keyword>
<feature type="transmembrane region" description="Helical" evidence="6">
    <location>
        <begin position="194"/>
        <end position="214"/>
    </location>
</feature>
<protein>
    <recommendedName>
        <fullName evidence="7">EamA domain-containing protein</fullName>
    </recommendedName>
</protein>
<feature type="domain" description="EamA" evidence="7">
    <location>
        <begin position="18"/>
        <end position="150"/>
    </location>
</feature>
<sequence length="303" mass="34014">MKAELKISFPENKKTVAFILLTTSVLSWSLNTVLARGMINDIHPLSLSFFRWFTALCVIIPIGLKSLSKEWEILKKNWLKMLVLSILSVTLYNTLIYCSAGYTTATNMSLIISATPALTFLLSRIFLGSRESLARTSGMLISLAGMMLIIFKGDIFTLISLKINTGDLITCGAILSWAVYSVLLRLFRIDVSPIAFLTAIIVLGLPFIFPFYLWEYNIYGAFDITVKNVLILLFLGIFPSILSYLCWNEGVKLAGPNTASMFFYLIPVFASFIAFVFLGEEIYWYHILGGGIIFSGFFLTRNQ</sequence>
<feature type="transmembrane region" description="Helical" evidence="6">
    <location>
        <begin position="79"/>
        <end position="102"/>
    </location>
</feature>
<dbReference type="STRING" id="1246637.MTBBW1_150005"/>
<evidence type="ECO:0000313" key="9">
    <source>
        <dbReference type="Proteomes" id="UP000191931"/>
    </source>
</evidence>
<feature type="transmembrane region" description="Helical" evidence="6">
    <location>
        <begin position="167"/>
        <end position="187"/>
    </location>
</feature>
<feature type="transmembrane region" description="Helical" evidence="6">
    <location>
        <begin position="259"/>
        <end position="277"/>
    </location>
</feature>
<proteinExistence type="predicted"/>
<evidence type="ECO:0000313" key="8">
    <source>
        <dbReference type="EMBL" id="SLM28734.1"/>
    </source>
</evidence>
<keyword evidence="4 6" id="KW-1133">Transmembrane helix</keyword>
<keyword evidence="3 6" id="KW-0812">Transmembrane</keyword>
<dbReference type="EMBL" id="FWEV01000057">
    <property type="protein sequence ID" value="SLM28734.1"/>
    <property type="molecule type" value="Genomic_DNA"/>
</dbReference>
<organism evidence="8 9">
    <name type="scientific">Desulfamplus magnetovallimortis</name>
    <dbReference type="NCBI Taxonomy" id="1246637"/>
    <lineage>
        <taxon>Bacteria</taxon>
        <taxon>Pseudomonadati</taxon>
        <taxon>Thermodesulfobacteriota</taxon>
        <taxon>Desulfobacteria</taxon>
        <taxon>Desulfobacterales</taxon>
        <taxon>Desulfobacteraceae</taxon>
        <taxon>Desulfamplus</taxon>
    </lineage>
</organism>
<evidence type="ECO:0000256" key="2">
    <source>
        <dbReference type="ARBA" id="ARBA00022475"/>
    </source>
</evidence>
<evidence type="ECO:0000259" key="7">
    <source>
        <dbReference type="Pfam" id="PF00892"/>
    </source>
</evidence>
<dbReference type="PANTHER" id="PTHR32322:SF18">
    <property type="entry name" value="S-ADENOSYLMETHIONINE_S-ADENOSYLHOMOCYSTEINE TRANSPORTER"/>
    <property type="match status" value="1"/>
</dbReference>
<dbReference type="InterPro" id="IPR000620">
    <property type="entry name" value="EamA_dom"/>
</dbReference>
<accession>A0A1W1H8H5</accession>
<dbReference type="Proteomes" id="UP000191931">
    <property type="component" value="Unassembled WGS sequence"/>
</dbReference>
<keyword evidence="5 6" id="KW-0472">Membrane</keyword>
<dbReference type="InterPro" id="IPR050638">
    <property type="entry name" value="AA-Vitamin_Transporters"/>
</dbReference>
<evidence type="ECO:0000256" key="3">
    <source>
        <dbReference type="ARBA" id="ARBA00022692"/>
    </source>
</evidence>